<protein>
    <submittedName>
        <fullName evidence="1">Uncharacterized protein</fullName>
    </submittedName>
</protein>
<reference evidence="1" key="1">
    <citation type="submission" date="2018-11" db="EMBL/GenBank/DDBJ databases">
        <authorList>
            <person name="Alioto T."/>
            <person name="Alioto T."/>
        </authorList>
    </citation>
    <scope>NUCLEOTIDE SEQUENCE</scope>
</reference>
<organism evidence="1 2">
    <name type="scientific">Mytilus galloprovincialis</name>
    <name type="common">Mediterranean mussel</name>
    <dbReference type="NCBI Taxonomy" id="29158"/>
    <lineage>
        <taxon>Eukaryota</taxon>
        <taxon>Metazoa</taxon>
        <taxon>Spiralia</taxon>
        <taxon>Lophotrochozoa</taxon>
        <taxon>Mollusca</taxon>
        <taxon>Bivalvia</taxon>
        <taxon>Autobranchia</taxon>
        <taxon>Pteriomorphia</taxon>
        <taxon>Mytilida</taxon>
        <taxon>Mytiloidea</taxon>
        <taxon>Mytilidae</taxon>
        <taxon>Mytilinae</taxon>
        <taxon>Mytilus</taxon>
    </lineage>
</organism>
<dbReference type="OrthoDB" id="6048020at2759"/>
<evidence type="ECO:0000313" key="1">
    <source>
        <dbReference type="EMBL" id="VDI75268.1"/>
    </source>
</evidence>
<keyword evidence="2" id="KW-1185">Reference proteome</keyword>
<proteinExistence type="predicted"/>
<comment type="caution">
    <text evidence="1">The sequence shown here is derived from an EMBL/GenBank/DDBJ whole genome shotgun (WGS) entry which is preliminary data.</text>
</comment>
<accession>A0A8B6H8L0</accession>
<dbReference type="Proteomes" id="UP000596742">
    <property type="component" value="Unassembled WGS sequence"/>
</dbReference>
<gene>
    <name evidence="1" type="ORF">MGAL_10B025699</name>
</gene>
<name>A0A8B6H8L0_MYTGA</name>
<sequence length="230" mass="25871">MWSSSGIREVIGNRGVLRTCLSFTDCGTFQSNLDGRPLDLKDDRRRVALHPHNVRFVQLYADVPHIKLKSRFHPVSGCIAGGKCFPKPTAGAFYSDAKRYISTVQNNWFLMSKWICRIESNRFSVNLGPGILNPTRSLTDHLGCIALELHTSCMSSDNDIPPPQILTASESVGKRIVRFCGMHDHINGSYCVLGRRILYALLQDLFEVGKLDRYFTFDVFLGELTATKTK</sequence>
<dbReference type="EMBL" id="UYJE01009652">
    <property type="protein sequence ID" value="VDI75268.1"/>
    <property type="molecule type" value="Genomic_DNA"/>
</dbReference>
<dbReference type="AlphaFoldDB" id="A0A8B6H8L0"/>
<evidence type="ECO:0000313" key="2">
    <source>
        <dbReference type="Proteomes" id="UP000596742"/>
    </source>
</evidence>